<feature type="transmembrane region" description="Helical" evidence="1">
    <location>
        <begin position="197"/>
        <end position="216"/>
    </location>
</feature>
<reference evidence="3 4" key="1">
    <citation type="submission" date="2019-01" db="EMBL/GenBank/DDBJ databases">
        <title>Lacunisphaera sp. strain TWA-58.</title>
        <authorList>
            <person name="Chen W.-M."/>
        </authorList>
    </citation>
    <scope>NUCLEOTIDE SEQUENCE [LARGE SCALE GENOMIC DNA]</scope>
    <source>
        <strain evidence="3 4">TWA-58</strain>
    </source>
</reference>
<dbReference type="Proteomes" id="UP000290218">
    <property type="component" value="Unassembled WGS sequence"/>
</dbReference>
<evidence type="ECO:0000313" key="4">
    <source>
        <dbReference type="Proteomes" id="UP000290218"/>
    </source>
</evidence>
<dbReference type="GO" id="GO:0016747">
    <property type="term" value="F:acyltransferase activity, transferring groups other than amino-acyl groups"/>
    <property type="evidence" value="ECO:0007669"/>
    <property type="project" value="InterPro"/>
</dbReference>
<feature type="transmembrane region" description="Helical" evidence="1">
    <location>
        <begin position="158"/>
        <end position="176"/>
    </location>
</feature>
<name>A0A4V1M6F7_9BACT</name>
<evidence type="ECO:0000256" key="1">
    <source>
        <dbReference type="SAM" id="Phobius"/>
    </source>
</evidence>
<dbReference type="Pfam" id="PF01757">
    <property type="entry name" value="Acyl_transf_3"/>
    <property type="match status" value="1"/>
</dbReference>
<dbReference type="PANTHER" id="PTHR36927:SF4">
    <property type="entry name" value="BLR5718 PROTEIN"/>
    <property type="match status" value="1"/>
</dbReference>
<feature type="transmembrane region" description="Helical" evidence="1">
    <location>
        <begin position="69"/>
        <end position="96"/>
    </location>
</feature>
<feature type="transmembrane region" description="Helical" evidence="1">
    <location>
        <begin position="261"/>
        <end position="280"/>
    </location>
</feature>
<dbReference type="PANTHER" id="PTHR36927">
    <property type="entry name" value="BLR4337 PROTEIN"/>
    <property type="match status" value="1"/>
</dbReference>
<accession>A0A4V1M6F7</accession>
<dbReference type="EMBL" id="SDHX01000001">
    <property type="protein sequence ID" value="RXK55239.1"/>
    <property type="molecule type" value="Genomic_DNA"/>
</dbReference>
<dbReference type="InterPro" id="IPR002656">
    <property type="entry name" value="Acyl_transf_3_dom"/>
</dbReference>
<comment type="caution">
    <text evidence="3">The sequence shown here is derived from an EMBL/GenBank/DDBJ whole genome shotgun (WGS) entry which is preliminary data.</text>
</comment>
<protein>
    <recommendedName>
        <fullName evidence="2">Acyltransferase 3 domain-containing protein</fullName>
    </recommendedName>
</protein>
<organism evidence="3 4">
    <name type="scientific">Oleiharenicola lentus</name>
    <dbReference type="NCBI Taxonomy" id="2508720"/>
    <lineage>
        <taxon>Bacteria</taxon>
        <taxon>Pseudomonadati</taxon>
        <taxon>Verrucomicrobiota</taxon>
        <taxon>Opitutia</taxon>
        <taxon>Opitutales</taxon>
        <taxon>Opitutaceae</taxon>
        <taxon>Oleiharenicola</taxon>
    </lineage>
</organism>
<keyword evidence="1" id="KW-1133">Transmembrane helix</keyword>
<feature type="domain" description="Acyltransferase 3" evidence="2">
    <location>
        <begin position="24"/>
        <end position="381"/>
    </location>
</feature>
<dbReference type="AlphaFoldDB" id="A0A4V1M6F7"/>
<feature type="transmembrane region" description="Helical" evidence="1">
    <location>
        <begin position="361"/>
        <end position="381"/>
    </location>
</feature>
<dbReference type="InterPro" id="IPR050623">
    <property type="entry name" value="Glucan_succinyl_AcylTrfase"/>
</dbReference>
<evidence type="ECO:0000259" key="2">
    <source>
        <dbReference type="Pfam" id="PF01757"/>
    </source>
</evidence>
<keyword evidence="4" id="KW-1185">Reference proteome</keyword>
<keyword evidence="1" id="KW-0812">Transmembrane</keyword>
<feature type="transmembrane region" description="Helical" evidence="1">
    <location>
        <begin position="108"/>
        <end position="130"/>
    </location>
</feature>
<feature type="transmembrane region" description="Helical" evidence="1">
    <location>
        <begin position="338"/>
        <end position="355"/>
    </location>
</feature>
<dbReference type="OrthoDB" id="5446016at2"/>
<proteinExistence type="predicted"/>
<feature type="transmembrane region" description="Helical" evidence="1">
    <location>
        <begin position="300"/>
        <end position="318"/>
    </location>
</feature>
<feature type="transmembrane region" description="Helical" evidence="1">
    <location>
        <begin position="222"/>
        <end position="241"/>
    </location>
</feature>
<sequence length="394" mass="42864">MALSGKPGRRSLRRVSPASPTRLPWIDHLRTATILLVVNMHACVTYSHVGDWYMMAEPEPTLAAKVPFIVWQGMLQSFFMGLLFFVSAYFAAGSLARRGPGGFARERLVRLGLPALLYMLAIHPFILLALNPWNHDFGPPAAFYARYLGSGEFLGESGPLWFAVALLLFCLALAGWKRAAGSRVAASPGGTPPSGKSLAGFALALGLGSFAVRLVQPIGTNILNLQLCFFVQYLAWFLAGLHAARHGWLASLAASPQARTAGWLALIGGPLAMLPLMIIGARQAPPEIFFGGPHWQAFGMALWEQLTGLGLAVGALALFSRRFNFESRWLRWLADRSFGVYVLHAPVLVALAMLFRALPYHLYGLVVLLTLAGLVVSYVLADLARRIPGLRSIF</sequence>
<keyword evidence="1" id="KW-0472">Membrane</keyword>
<evidence type="ECO:0000313" key="3">
    <source>
        <dbReference type="EMBL" id="RXK55239.1"/>
    </source>
</evidence>
<feature type="transmembrane region" description="Helical" evidence="1">
    <location>
        <begin position="29"/>
        <end position="49"/>
    </location>
</feature>
<gene>
    <name evidence="3" type="ORF">ESB00_04905</name>
</gene>